<sequence length="223" mass="24677">MRLLTIEEETVTVPLTLYVDARFLSPYALSAYVALTQKGLDFEVRLVDLDQGDQRTAPFLHRSPIGKVPVLAHGDFYVSESSAIAEYLEEAFAPPACPALYPEEPRRRALARQVQSWLRTDLQALRRERPTEVIFEGAHAAPLSDAAQCEAARLVRAATALLLHGNGHLCGVWTLADIDLALMLNRLILPADEASELVPQPLRDYATAQWSHPGVSRWVASRG</sequence>
<accession>A0A1W6Z306</accession>
<evidence type="ECO:0000313" key="2">
    <source>
        <dbReference type="EMBL" id="ARP87757.1"/>
    </source>
</evidence>
<dbReference type="InterPro" id="IPR036282">
    <property type="entry name" value="Glutathione-S-Trfase_C_sf"/>
</dbReference>
<protein>
    <submittedName>
        <fullName evidence="2">Glutathione S-transferase</fullName>
    </submittedName>
</protein>
<dbReference type="NCBIfam" id="NF011693">
    <property type="entry name" value="PRK15113.1"/>
    <property type="match status" value="1"/>
</dbReference>
<name>A0A1W6Z306_9BORD</name>
<dbReference type="GO" id="GO:0006749">
    <property type="term" value="P:glutathione metabolic process"/>
    <property type="evidence" value="ECO:0007669"/>
    <property type="project" value="TreeGrafter"/>
</dbReference>
<evidence type="ECO:0000313" key="3">
    <source>
        <dbReference type="Proteomes" id="UP000194139"/>
    </source>
</evidence>
<dbReference type="GO" id="GO:0006559">
    <property type="term" value="P:L-phenylalanine catabolic process"/>
    <property type="evidence" value="ECO:0007669"/>
    <property type="project" value="TreeGrafter"/>
</dbReference>
<organism evidence="2 3">
    <name type="scientific">Bordetella genomosp. 9</name>
    <dbReference type="NCBI Taxonomy" id="1416803"/>
    <lineage>
        <taxon>Bacteria</taxon>
        <taxon>Pseudomonadati</taxon>
        <taxon>Pseudomonadota</taxon>
        <taxon>Betaproteobacteria</taxon>
        <taxon>Burkholderiales</taxon>
        <taxon>Alcaligenaceae</taxon>
        <taxon>Bordetella</taxon>
    </lineage>
</organism>
<dbReference type="Pfam" id="PF14834">
    <property type="entry name" value="GST_C_4"/>
    <property type="match status" value="1"/>
</dbReference>
<dbReference type="Proteomes" id="UP000194139">
    <property type="component" value="Chromosome"/>
</dbReference>
<dbReference type="PANTHER" id="PTHR42673">
    <property type="entry name" value="MALEYLACETOACETATE ISOMERASE"/>
    <property type="match status" value="1"/>
</dbReference>
<dbReference type="PANTHER" id="PTHR42673:SF21">
    <property type="entry name" value="GLUTATHIONE S-TRANSFERASE YFCF"/>
    <property type="match status" value="1"/>
</dbReference>
<dbReference type="InterPro" id="IPR040079">
    <property type="entry name" value="Glutathione_S-Trfase"/>
</dbReference>
<dbReference type="AlphaFoldDB" id="A0A1W6Z306"/>
<gene>
    <name evidence="2" type="ORF">CAL13_17205</name>
</gene>
<dbReference type="InterPro" id="IPR034338">
    <property type="entry name" value="GST_4_C"/>
</dbReference>
<dbReference type="SUPFAM" id="SSF52833">
    <property type="entry name" value="Thioredoxin-like"/>
    <property type="match status" value="1"/>
</dbReference>
<dbReference type="Gene3D" id="3.40.30.10">
    <property type="entry name" value="Glutaredoxin"/>
    <property type="match status" value="1"/>
</dbReference>
<dbReference type="EMBL" id="CP021109">
    <property type="protein sequence ID" value="ARP87757.1"/>
    <property type="molecule type" value="Genomic_DNA"/>
</dbReference>
<dbReference type="GO" id="GO:0004364">
    <property type="term" value="F:glutathione transferase activity"/>
    <property type="evidence" value="ECO:0007669"/>
    <property type="project" value="TreeGrafter"/>
</dbReference>
<dbReference type="Gene3D" id="1.20.1050.10">
    <property type="match status" value="1"/>
</dbReference>
<dbReference type="SFLD" id="SFLDS00019">
    <property type="entry name" value="Glutathione_Transferase_(cytos"/>
    <property type="match status" value="1"/>
</dbReference>
<keyword evidence="2" id="KW-0808">Transferase</keyword>
<reference evidence="2 3" key="1">
    <citation type="submission" date="2017-05" db="EMBL/GenBank/DDBJ databases">
        <title>Complete and WGS of Bordetella genogroups.</title>
        <authorList>
            <person name="Spilker T."/>
            <person name="LiPuma J."/>
        </authorList>
    </citation>
    <scope>NUCLEOTIDE SEQUENCE [LARGE SCALE GENOMIC DNA]</scope>
    <source>
        <strain evidence="2 3">AU17164</strain>
    </source>
</reference>
<dbReference type="SFLD" id="SFLDG00358">
    <property type="entry name" value="Main_(cytGST)"/>
    <property type="match status" value="1"/>
</dbReference>
<feature type="domain" description="GST N-terminal" evidence="1">
    <location>
        <begin position="15"/>
        <end position="96"/>
    </location>
</feature>
<evidence type="ECO:0000259" key="1">
    <source>
        <dbReference type="PROSITE" id="PS50404"/>
    </source>
</evidence>
<dbReference type="InterPro" id="IPR036249">
    <property type="entry name" value="Thioredoxin-like_sf"/>
</dbReference>
<proteinExistence type="predicted"/>
<dbReference type="SUPFAM" id="SSF47616">
    <property type="entry name" value="GST C-terminal domain-like"/>
    <property type="match status" value="1"/>
</dbReference>
<dbReference type="PROSITE" id="PS50404">
    <property type="entry name" value="GST_NTER"/>
    <property type="match status" value="1"/>
</dbReference>
<dbReference type="InterPro" id="IPR004045">
    <property type="entry name" value="Glutathione_S-Trfase_N"/>
</dbReference>
<dbReference type="Pfam" id="PF02798">
    <property type="entry name" value="GST_N"/>
    <property type="match status" value="1"/>
</dbReference>
<dbReference type="GO" id="GO:0016034">
    <property type="term" value="F:maleylacetoacetate isomerase activity"/>
    <property type="evidence" value="ECO:0007669"/>
    <property type="project" value="TreeGrafter"/>
</dbReference>
<keyword evidence="3" id="KW-1185">Reference proteome</keyword>